<keyword evidence="4" id="KW-1185">Reference proteome</keyword>
<name>A0ABZ2L9Z8_9BACT</name>
<dbReference type="RefSeq" id="WP_394836825.1">
    <property type="nucleotide sequence ID" value="NZ_CP089929.1"/>
</dbReference>
<dbReference type="EMBL" id="CP089983">
    <property type="protein sequence ID" value="WXB07165.1"/>
    <property type="molecule type" value="Genomic_DNA"/>
</dbReference>
<evidence type="ECO:0000313" key="3">
    <source>
        <dbReference type="EMBL" id="WXB07165.1"/>
    </source>
</evidence>
<proteinExistence type="predicted"/>
<feature type="region of interest" description="Disordered" evidence="1">
    <location>
        <begin position="514"/>
        <end position="534"/>
    </location>
</feature>
<feature type="chain" id="PRO_5046960708" evidence="2">
    <location>
        <begin position="23"/>
        <end position="534"/>
    </location>
</feature>
<organism evidence="3 4">
    <name type="scientific">Pendulispora rubella</name>
    <dbReference type="NCBI Taxonomy" id="2741070"/>
    <lineage>
        <taxon>Bacteria</taxon>
        <taxon>Pseudomonadati</taxon>
        <taxon>Myxococcota</taxon>
        <taxon>Myxococcia</taxon>
        <taxon>Myxococcales</taxon>
        <taxon>Sorangiineae</taxon>
        <taxon>Pendulisporaceae</taxon>
        <taxon>Pendulispora</taxon>
    </lineage>
</organism>
<accession>A0ABZ2L9Z8</accession>
<sequence length="534" mass="55860">MKKSLRRSFFTFAMVGTLLASASDVQASLTLGETSQVRQFVTSAQLANAPRLRALVARPDLSLDESAAALSDALTAQVFNDTRASFLHELVFGGASRASRSVLALAATRAVLARADALYTLSAEDLDKHPRAAAELQGIYAFLSSDLATPGQRRGLGADPLSGIALTTYDDCVRAIAGHIDKHPKLLRIGVPVSATVSKVRAQVQLALADFVNDGPTYRIDVADRLALTGARRSFFTESGVLVLDAGKSSDGHIESVRRLWSRLPGARTDANAIYFGDANPGLRARGSVLAVKTPLEAKKVELFGADVEAGPVDGAIADFAWELANVAVRRALSNRAELRTQTERDVRQLRGDANKLIGHVTEPSPELALTSAAQLLLIDAQRTVDSVSSRFLSGAPDSSAILADAVAVLVAASPNAPSSVGASIPVGKYDMATGTTETTFATAVRLGPSGLGVTGFTLSGRKWDFSRGDSGVVTSVQCDGTAVNATALSTLRKPGVGATSAIVATSRQALEDKPTTKIDKTAAVGAKSEKPTR</sequence>
<keyword evidence="2" id="KW-0732">Signal</keyword>
<protein>
    <submittedName>
        <fullName evidence="3">Uncharacterized protein</fullName>
    </submittedName>
</protein>
<dbReference type="Proteomes" id="UP001374803">
    <property type="component" value="Chromosome"/>
</dbReference>
<feature type="signal peptide" evidence="2">
    <location>
        <begin position="1"/>
        <end position="22"/>
    </location>
</feature>
<gene>
    <name evidence="3" type="ORF">LVJ94_07940</name>
</gene>
<evidence type="ECO:0000313" key="4">
    <source>
        <dbReference type="Proteomes" id="UP001374803"/>
    </source>
</evidence>
<evidence type="ECO:0000256" key="2">
    <source>
        <dbReference type="SAM" id="SignalP"/>
    </source>
</evidence>
<reference evidence="3" key="1">
    <citation type="submission" date="2021-12" db="EMBL/GenBank/DDBJ databases">
        <title>Discovery of the Pendulisporaceae a myxobacterial family with distinct sporulation behavior and unique specialized metabolism.</title>
        <authorList>
            <person name="Garcia R."/>
            <person name="Popoff A."/>
            <person name="Bader C.D."/>
            <person name="Loehr J."/>
            <person name="Walesch S."/>
            <person name="Walt C."/>
            <person name="Boldt J."/>
            <person name="Bunk B."/>
            <person name="Haeckl F.J.F.P.J."/>
            <person name="Gunesch A.P."/>
            <person name="Birkelbach J."/>
            <person name="Nuebel U."/>
            <person name="Pietschmann T."/>
            <person name="Bach T."/>
            <person name="Mueller R."/>
        </authorList>
    </citation>
    <scope>NUCLEOTIDE SEQUENCE</scope>
    <source>
        <strain evidence="3">MSr11367</strain>
    </source>
</reference>
<evidence type="ECO:0000256" key="1">
    <source>
        <dbReference type="SAM" id="MobiDB-lite"/>
    </source>
</evidence>